<evidence type="ECO:0000256" key="1">
    <source>
        <dbReference type="ARBA" id="ARBA00022490"/>
    </source>
</evidence>
<evidence type="ECO:0000256" key="2">
    <source>
        <dbReference type="ARBA" id="ARBA00022833"/>
    </source>
</evidence>
<gene>
    <name evidence="7" type="ORF">FNB15_10575</name>
</gene>
<dbReference type="InterPro" id="IPR023212">
    <property type="entry name" value="Hsp33_helix_hairpin_bin_dom_sf"/>
</dbReference>
<dbReference type="Gene3D" id="1.10.287.480">
    <property type="entry name" value="helix hairpin bin"/>
    <property type="match status" value="1"/>
</dbReference>
<evidence type="ECO:0000256" key="4">
    <source>
        <dbReference type="ARBA" id="ARBA00023186"/>
    </source>
</evidence>
<accession>A0A516H1M9</accession>
<evidence type="ECO:0000313" key="7">
    <source>
        <dbReference type="EMBL" id="QDO97688.1"/>
    </source>
</evidence>
<dbReference type="SUPFAM" id="SSF64397">
    <property type="entry name" value="Hsp33 domain"/>
    <property type="match status" value="1"/>
</dbReference>
<dbReference type="Proteomes" id="UP000317496">
    <property type="component" value="Chromosome"/>
</dbReference>
<dbReference type="PANTHER" id="PTHR30111">
    <property type="entry name" value="33 KDA CHAPERONIN"/>
    <property type="match status" value="1"/>
</dbReference>
<dbReference type="CDD" id="cd00498">
    <property type="entry name" value="Hsp33"/>
    <property type="match status" value="1"/>
</dbReference>
<dbReference type="PANTHER" id="PTHR30111:SF1">
    <property type="entry name" value="33 KDA CHAPERONIN"/>
    <property type="match status" value="1"/>
</dbReference>
<dbReference type="InterPro" id="IPR016153">
    <property type="entry name" value="Heat_shock_Hsp33_N"/>
</dbReference>
<reference evidence="7 8" key="1">
    <citation type="submission" date="2019-07" db="EMBL/GenBank/DDBJ databases">
        <title>Genome sequencing for Ferrovibrio sp. K5.</title>
        <authorList>
            <person name="Park S.-J."/>
        </authorList>
    </citation>
    <scope>NUCLEOTIDE SEQUENCE [LARGE SCALE GENOMIC DNA]</scope>
    <source>
        <strain evidence="7 8">K5</strain>
    </source>
</reference>
<dbReference type="GO" id="GO:0044183">
    <property type="term" value="F:protein folding chaperone"/>
    <property type="evidence" value="ECO:0007669"/>
    <property type="project" value="TreeGrafter"/>
</dbReference>
<keyword evidence="3" id="KW-1015">Disulfide bond</keyword>
<keyword evidence="2" id="KW-0862">Zinc</keyword>
<keyword evidence="4" id="KW-0143">Chaperone</keyword>
<dbReference type="PIRSF" id="PIRSF005261">
    <property type="entry name" value="Heat_shock_Hsp33"/>
    <property type="match status" value="1"/>
</dbReference>
<dbReference type="KEGG" id="fer:FNB15_10575"/>
<evidence type="ECO:0000256" key="5">
    <source>
        <dbReference type="ARBA" id="ARBA00023284"/>
    </source>
</evidence>
<keyword evidence="1" id="KW-0963">Cytoplasm</keyword>
<dbReference type="GO" id="GO:0051082">
    <property type="term" value="F:unfolded protein binding"/>
    <property type="evidence" value="ECO:0007669"/>
    <property type="project" value="InterPro"/>
</dbReference>
<dbReference type="EMBL" id="CP041636">
    <property type="protein sequence ID" value="QDO97688.1"/>
    <property type="molecule type" value="Genomic_DNA"/>
</dbReference>
<keyword evidence="5" id="KW-0676">Redox-active center</keyword>
<dbReference type="InterPro" id="IPR000397">
    <property type="entry name" value="Heat_shock_Hsp33"/>
</dbReference>
<dbReference type="InterPro" id="IPR016154">
    <property type="entry name" value="Heat_shock_Hsp33_C"/>
</dbReference>
<protein>
    <submittedName>
        <fullName evidence="7">Hsp33 family molecular chaperone</fullName>
    </submittedName>
</protein>
<dbReference type="Gene3D" id="3.90.1280.10">
    <property type="entry name" value="HSP33 redox switch-like"/>
    <property type="match status" value="1"/>
</dbReference>
<dbReference type="GO" id="GO:0042026">
    <property type="term" value="P:protein refolding"/>
    <property type="evidence" value="ECO:0007669"/>
    <property type="project" value="TreeGrafter"/>
</dbReference>
<feature type="region of interest" description="Disordered" evidence="6">
    <location>
        <begin position="1"/>
        <end position="20"/>
    </location>
</feature>
<evidence type="ECO:0000256" key="6">
    <source>
        <dbReference type="SAM" id="MobiDB-lite"/>
    </source>
</evidence>
<proteinExistence type="predicted"/>
<dbReference type="OrthoDB" id="9793753at2"/>
<dbReference type="GO" id="GO:0005737">
    <property type="term" value="C:cytoplasm"/>
    <property type="evidence" value="ECO:0007669"/>
    <property type="project" value="InterPro"/>
</dbReference>
<evidence type="ECO:0000256" key="3">
    <source>
        <dbReference type="ARBA" id="ARBA00023157"/>
    </source>
</evidence>
<evidence type="ECO:0000313" key="8">
    <source>
        <dbReference type="Proteomes" id="UP000317496"/>
    </source>
</evidence>
<dbReference type="SUPFAM" id="SSF118352">
    <property type="entry name" value="HSP33 redox switch-like"/>
    <property type="match status" value="1"/>
</dbReference>
<keyword evidence="8" id="KW-1185">Reference proteome</keyword>
<dbReference type="Gene3D" id="3.55.30.10">
    <property type="entry name" value="Hsp33 domain"/>
    <property type="match status" value="1"/>
</dbReference>
<dbReference type="Pfam" id="PF01430">
    <property type="entry name" value="HSP33"/>
    <property type="match status" value="1"/>
</dbReference>
<dbReference type="NCBIfam" id="NF002386">
    <property type="entry name" value="PRK01402.1"/>
    <property type="match status" value="1"/>
</dbReference>
<dbReference type="AlphaFoldDB" id="A0A516H1M9"/>
<sequence>MPRRQSWPGASGHNPHYIRPVSTAPLHDDLSLPFQIEQCDVRGRLVRLGPALDRMLSRHSYPEPVAHLLAEATVLVATMASALKFDGVFSVQAKGDGPVSTLVVDFRTPGDLRGYANFDAERLDGLELGPGSERALIPLLLGKGYLAFTIDPQGPDMERYQGIVDLSGATLAEAAHAYFAQSEQLNARIVLAATHRKAPGEARRHWRAGGILLQQLPSQAGGLSAEERIFAWEKATALLGTTKPEELTDPALSHNELLFRLFHEDGVRVYEAAALQDRCTCSADKVRGILATFAPDEIADMATPEGLITVTCQFCSDSYSFPAESVNTGTPSSS</sequence>
<name>A0A516H1M9_9PROT</name>
<organism evidence="7 8">
    <name type="scientific">Ferrovibrio terrae</name>
    <dbReference type="NCBI Taxonomy" id="2594003"/>
    <lineage>
        <taxon>Bacteria</taxon>
        <taxon>Pseudomonadati</taxon>
        <taxon>Pseudomonadota</taxon>
        <taxon>Alphaproteobacteria</taxon>
        <taxon>Rhodospirillales</taxon>
        <taxon>Rhodospirillaceae</taxon>
        <taxon>Ferrovibrio</taxon>
    </lineage>
</organism>